<accession>F5YND1</accession>
<dbReference type="HOGENOM" id="CLU_1407869_0_0_12"/>
<reference evidence="1 2" key="2">
    <citation type="journal article" date="2011" name="ISME J.">
        <title>RNA-seq reveals cooperative metabolic interactions between two termite-gut spirochete species in co-culture.</title>
        <authorList>
            <person name="Rosenthal A.Z."/>
            <person name="Matson E.G."/>
            <person name="Eldar A."/>
            <person name="Leadbetter J.R."/>
        </authorList>
    </citation>
    <scope>NUCLEOTIDE SEQUENCE [LARGE SCALE GENOMIC DNA]</scope>
    <source>
        <strain evidence="2">ATCC BAA-887 / DSM 12427 / ZAS-2</strain>
    </source>
</reference>
<dbReference type="RefSeq" id="WP_015706399.1">
    <property type="nucleotide sequence ID" value="NC_015578.1"/>
</dbReference>
<dbReference type="AlphaFoldDB" id="F5YND1"/>
<dbReference type="OrthoDB" id="358745at2"/>
<evidence type="ECO:0000313" key="1">
    <source>
        <dbReference type="EMBL" id="AEF84013.1"/>
    </source>
</evidence>
<dbReference type="STRING" id="545694.TREPR_0059"/>
<protein>
    <submittedName>
        <fullName evidence="1">Uncharacterized protein</fullName>
    </submittedName>
</protein>
<dbReference type="EMBL" id="CP001843">
    <property type="protein sequence ID" value="AEF84013.1"/>
    <property type="molecule type" value="Genomic_DNA"/>
</dbReference>
<evidence type="ECO:0000313" key="2">
    <source>
        <dbReference type="Proteomes" id="UP000009223"/>
    </source>
</evidence>
<dbReference type="eggNOG" id="ENOG5033VWG">
    <property type="taxonomic scope" value="Bacteria"/>
</dbReference>
<reference evidence="2" key="1">
    <citation type="submission" date="2009-12" db="EMBL/GenBank/DDBJ databases">
        <title>Complete sequence of Treponema primitia strain ZAS-2.</title>
        <authorList>
            <person name="Tetu S.G."/>
            <person name="Matson E."/>
            <person name="Ren Q."/>
            <person name="Seshadri R."/>
            <person name="Elbourne L."/>
            <person name="Hassan K.A."/>
            <person name="Durkin A."/>
            <person name="Radune D."/>
            <person name="Mohamoud Y."/>
            <person name="Shay R."/>
            <person name="Jin S."/>
            <person name="Zhang X."/>
            <person name="Lucey K."/>
            <person name="Ballor N.R."/>
            <person name="Ottesen E."/>
            <person name="Rosenthal R."/>
            <person name="Allen A."/>
            <person name="Leadbetter J.R."/>
            <person name="Paulsen I.T."/>
        </authorList>
    </citation>
    <scope>NUCLEOTIDE SEQUENCE [LARGE SCALE GENOMIC DNA]</scope>
    <source>
        <strain evidence="2">ATCC BAA-887 / DSM 12427 / ZAS-2</strain>
    </source>
</reference>
<gene>
    <name evidence="1" type="ordered locus">TREPR_0059</name>
</gene>
<keyword evidence="2" id="KW-1185">Reference proteome</keyword>
<sequence length="199" mass="22997">MEKKKTTRLTDILSDKFSDVWKLLSETTVFLSRTGKMDAYEIQLRVWRSELQTASRNPDVTQRIRSELTELRKQLRLQGYDLSLGKQNLIVDGFRNDACLGEGFRRVVVFISDTTIYSLAGDDNHVALAEFLERQLETESAAHKVRLQIKDRHYLWYLRHGQDLILSGSDTETKADFERFAAICNANSLFILSGLKHLR</sequence>
<dbReference type="Proteomes" id="UP000009223">
    <property type="component" value="Chromosome"/>
</dbReference>
<name>F5YND1_TREPZ</name>
<proteinExistence type="predicted"/>
<organism evidence="1 2">
    <name type="scientific">Treponema primitia (strain ATCC BAA-887 / DSM 12427 / ZAS-2)</name>
    <dbReference type="NCBI Taxonomy" id="545694"/>
    <lineage>
        <taxon>Bacteria</taxon>
        <taxon>Pseudomonadati</taxon>
        <taxon>Spirochaetota</taxon>
        <taxon>Spirochaetia</taxon>
        <taxon>Spirochaetales</taxon>
        <taxon>Treponemataceae</taxon>
        <taxon>Treponema</taxon>
    </lineage>
</organism>
<dbReference type="KEGG" id="tpi:TREPR_0059"/>